<comment type="caution">
    <text evidence="1">The sequence shown here is derived from an EMBL/GenBank/DDBJ whole genome shotgun (WGS) entry which is preliminary data.</text>
</comment>
<organism evidence="1 2">
    <name type="scientific">Mesorhizobium denitrificans</name>
    <dbReference type="NCBI Taxonomy" id="2294114"/>
    <lineage>
        <taxon>Bacteria</taxon>
        <taxon>Pseudomonadati</taxon>
        <taxon>Pseudomonadota</taxon>
        <taxon>Alphaproteobacteria</taxon>
        <taxon>Hyphomicrobiales</taxon>
        <taxon>Phyllobacteriaceae</taxon>
        <taxon>Mesorhizobium</taxon>
    </lineage>
</organism>
<proteinExistence type="predicted"/>
<keyword evidence="2" id="KW-1185">Reference proteome</keyword>
<reference evidence="2" key="1">
    <citation type="submission" date="2018-08" db="EMBL/GenBank/DDBJ databases">
        <authorList>
            <person name="Im W.T."/>
        </authorList>
    </citation>
    <scope>NUCLEOTIDE SEQUENCE [LARGE SCALE GENOMIC DNA]</scope>
    <source>
        <strain evidence="2">LA-28</strain>
    </source>
</reference>
<dbReference type="EMBL" id="QURN01000001">
    <property type="protein sequence ID" value="RFC69454.1"/>
    <property type="molecule type" value="Genomic_DNA"/>
</dbReference>
<dbReference type="Proteomes" id="UP000262379">
    <property type="component" value="Unassembled WGS sequence"/>
</dbReference>
<accession>A0A371XK82</accession>
<name>A0A371XK82_9HYPH</name>
<dbReference type="Gene3D" id="1.10.30.50">
    <property type="match status" value="1"/>
</dbReference>
<gene>
    <name evidence="1" type="ORF">DY251_01600</name>
</gene>
<evidence type="ECO:0000313" key="1">
    <source>
        <dbReference type="EMBL" id="RFC69454.1"/>
    </source>
</evidence>
<dbReference type="InterPro" id="IPR013467">
    <property type="entry name" value="HNH78-like"/>
</dbReference>
<dbReference type="AlphaFoldDB" id="A0A371XK82"/>
<dbReference type="NCBIfam" id="TIGR02646">
    <property type="entry name" value="retron system putative HNH endonuclease"/>
    <property type="match status" value="1"/>
</dbReference>
<protein>
    <submittedName>
        <fullName evidence="1">TIGR02646 family protein</fullName>
    </submittedName>
</protein>
<sequence>MRKLDRTTCAAPPCLGGYQHGAHSWDDVTPAHKAEIRTHLEAIQRRRCAYCEGDIDTLGQHIEHFRRKGDPAYRHLTFDWSNLFWSCDQTDSCGHFKDHGAGPYNVNDLVNPCADDPDAFFIFQSDGTISIRHGLSAADQHRASETLRVFSLDAEWGRLRAMRKIAVSGYVNDADTAFNAGWPPDDIRAYFAEELQIAQSLPFYTAIRHVLTERQ</sequence>
<dbReference type="RefSeq" id="WP_116622074.1">
    <property type="nucleotide sequence ID" value="NZ_QURN01000001.1"/>
</dbReference>
<evidence type="ECO:0000313" key="2">
    <source>
        <dbReference type="Proteomes" id="UP000262379"/>
    </source>
</evidence>